<reference evidence="1 2" key="1">
    <citation type="submission" date="2014-02" db="EMBL/GenBank/DDBJ databases">
        <title>Single nucleus genome sequencing reveals high similarity among nuclei of an endomycorrhizal fungus.</title>
        <authorList>
            <person name="Lin K."/>
            <person name="Geurts R."/>
            <person name="Zhang Z."/>
            <person name="Limpens E."/>
            <person name="Saunders D.G."/>
            <person name="Mu D."/>
            <person name="Pang E."/>
            <person name="Cao H."/>
            <person name="Cha H."/>
            <person name="Lin T."/>
            <person name="Zhou Q."/>
            <person name="Shang Y."/>
            <person name="Li Y."/>
            <person name="Ivanov S."/>
            <person name="Sharma T."/>
            <person name="Velzen R.V."/>
            <person name="Ruijter N.D."/>
            <person name="Aanen D.K."/>
            <person name="Win J."/>
            <person name="Kamoun S."/>
            <person name="Bisseling T."/>
            <person name="Huang S."/>
        </authorList>
    </citation>
    <scope>NUCLEOTIDE SEQUENCE [LARGE SCALE GENOMIC DNA]</scope>
    <source>
        <strain evidence="2">DAOM197198w</strain>
    </source>
</reference>
<evidence type="ECO:0000313" key="1">
    <source>
        <dbReference type="EMBL" id="EXX58770.1"/>
    </source>
</evidence>
<sequence>MEWYAHWKIDYENHKLRHDENIGNVHIDELIGESISCEICYLIKDTPEVFRKFWKILQKFEYTIKDYNAETIRALLNLLSIDSEERNNYTKGRTRDALDVMVESIRYLKQPVLREKGLKIIIIVIMMDCIENDKEDETMDRLIGNKELIRYGYILENWNVNIRFGEFYEWYKEAITDFIECKD</sequence>
<protein>
    <submittedName>
        <fullName evidence="1">Uncharacterized protein</fullName>
    </submittedName>
</protein>
<name>A0A015IWS2_RHIIW</name>
<gene>
    <name evidence="1" type="ORF">RirG_194890</name>
</gene>
<evidence type="ECO:0000313" key="2">
    <source>
        <dbReference type="Proteomes" id="UP000022910"/>
    </source>
</evidence>
<proteinExistence type="predicted"/>
<dbReference type="AlphaFoldDB" id="A0A015IWS2"/>
<organism evidence="1 2">
    <name type="scientific">Rhizophagus irregularis (strain DAOM 197198w)</name>
    <name type="common">Glomus intraradices</name>
    <dbReference type="NCBI Taxonomy" id="1432141"/>
    <lineage>
        <taxon>Eukaryota</taxon>
        <taxon>Fungi</taxon>
        <taxon>Fungi incertae sedis</taxon>
        <taxon>Mucoromycota</taxon>
        <taxon>Glomeromycotina</taxon>
        <taxon>Glomeromycetes</taxon>
        <taxon>Glomerales</taxon>
        <taxon>Glomeraceae</taxon>
        <taxon>Rhizophagus</taxon>
    </lineage>
</organism>
<accession>A0A015IWS2</accession>
<dbReference type="EMBL" id="JEMT01026611">
    <property type="protein sequence ID" value="EXX58770.1"/>
    <property type="molecule type" value="Genomic_DNA"/>
</dbReference>
<dbReference type="Proteomes" id="UP000022910">
    <property type="component" value="Unassembled WGS sequence"/>
</dbReference>
<comment type="caution">
    <text evidence="1">The sequence shown here is derived from an EMBL/GenBank/DDBJ whole genome shotgun (WGS) entry which is preliminary data.</text>
</comment>
<keyword evidence="2" id="KW-1185">Reference proteome</keyword>
<dbReference type="HOGENOM" id="CLU_1475905_0_0_1"/>